<accession>A0A081KB39</accession>
<sequence>MSTIETIETGQITINDEELSKFMNLLVSAWSDPEQLFLDFSDLSTPSSKENSRGFSQLYDNLKLVAADANILGAKQVKSADSIYSSKGLNDEAKAFQLLRSIRTSICSNPENSSRQKQCEAMVEALRSISDDYNRSMDEMVKEAFE</sequence>
<evidence type="ECO:0000313" key="2">
    <source>
        <dbReference type="Proteomes" id="UP000027997"/>
    </source>
</evidence>
<proteinExistence type="predicted"/>
<protein>
    <submittedName>
        <fullName evidence="1">Uncharacterized protein</fullName>
    </submittedName>
</protein>
<dbReference type="AlphaFoldDB" id="A0A081KB39"/>
<dbReference type="EMBL" id="JOJP01000001">
    <property type="protein sequence ID" value="KEI71365.1"/>
    <property type="molecule type" value="Genomic_DNA"/>
</dbReference>
<evidence type="ECO:0000313" key="1">
    <source>
        <dbReference type="EMBL" id="KEI71365.1"/>
    </source>
</evidence>
<organism evidence="1 2">
    <name type="scientific">Endozoicomonas elysicola</name>
    <dbReference type="NCBI Taxonomy" id="305900"/>
    <lineage>
        <taxon>Bacteria</taxon>
        <taxon>Pseudomonadati</taxon>
        <taxon>Pseudomonadota</taxon>
        <taxon>Gammaproteobacteria</taxon>
        <taxon>Oceanospirillales</taxon>
        <taxon>Endozoicomonadaceae</taxon>
        <taxon>Endozoicomonas</taxon>
    </lineage>
</organism>
<dbReference type="Proteomes" id="UP000027997">
    <property type="component" value="Unassembled WGS sequence"/>
</dbReference>
<keyword evidence="2" id="KW-1185">Reference proteome</keyword>
<name>A0A081KB39_9GAMM</name>
<reference evidence="1 2" key="1">
    <citation type="submission" date="2014-06" db="EMBL/GenBank/DDBJ databases">
        <title>Whole Genome Sequences of Three Symbiotic Endozoicomonas Bacteria.</title>
        <authorList>
            <person name="Neave M.J."/>
            <person name="Apprill A."/>
            <person name="Voolstra C.R."/>
        </authorList>
    </citation>
    <scope>NUCLEOTIDE SEQUENCE [LARGE SCALE GENOMIC DNA]</scope>
    <source>
        <strain evidence="1 2">DSM 22380</strain>
    </source>
</reference>
<gene>
    <name evidence="1" type="ORF">GV64_11975</name>
</gene>
<comment type="caution">
    <text evidence="1">The sequence shown here is derived from an EMBL/GenBank/DDBJ whole genome shotgun (WGS) entry which is preliminary data.</text>
</comment>